<evidence type="ECO:0000256" key="1">
    <source>
        <dbReference type="SAM" id="MobiDB-lite"/>
    </source>
</evidence>
<accession>A0A655CSE2</accession>
<dbReference type="EMBL" id="CQPA01000016">
    <property type="protein sequence ID" value="CNU26363.1"/>
    <property type="molecule type" value="Genomic_DNA"/>
</dbReference>
<reference evidence="2 3" key="1">
    <citation type="submission" date="2015-03" db="EMBL/GenBank/DDBJ databases">
        <authorList>
            <consortium name="Pathogen Informatics"/>
        </authorList>
    </citation>
    <scope>NUCLEOTIDE SEQUENCE [LARGE SCALE GENOMIC DNA]</scope>
    <source>
        <strain evidence="2 3">A1104</strain>
    </source>
</reference>
<evidence type="ECO:0000313" key="2">
    <source>
        <dbReference type="EMBL" id="CNU26363.1"/>
    </source>
</evidence>
<protein>
    <submittedName>
        <fullName evidence="2">Uncharacterized protein</fullName>
    </submittedName>
</protein>
<dbReference type="Proteomes" id="UP000041314">
    <property type="component" value="Unassembled WGS sequence"/>
</dbReference>
<evidence type="ECO:0000313" key="3">
    <source>
        <dbReference type="Proteomes" id="UP000041314"/>
    </source>
</evidence>
<name>A0A655CSE2_SALET</name>
<sequence length="88" mass="10015">MIEPRQRRIKPGTGRSGRHGRQIVITGNDLSGRVDDFVIESIIHIKLEAIQHHPGHVNFQMVIAHHQPFRYRSRRGEQCTIISLSGGL</sequence>
<proteinExistence type="predicted"/>
<dbReference type="AlphaFoldDB" id="A0A655CSE2"/>
<feature type="region of interest" description="Disordered" evidence="1">
    <location>
        <begin position="1"/>
        <end position="22"/>
    </location>
</feature>
<organism evidence="2 3">
    <name type="scientific">Salmonella enterica subsp. enterica serovar Bovismorbificans</name>
    <dbReference type="NCBI Taxonomy" id="58097"/>
    <lineage>
        <taxon>Bacteria</taxon>
        <taxon>Pseudomonadati</taxon>
        <taxon>Pseudomonadota</taxon>
        <taxon>Gammaproteobacteria</taxon>
        <taxon>Enterobacterales</taxon>
        <taxon>Enterobacteriaceae</taxon>
        <taxon>Salmonella</taxon>
    </lineage>
</organism>
<gene>
    <name evidence="2" type="ORF">ERS008198_02329</name>
</gene>